<name>A0A0P1KT58_9SACH</name>
<dbReference type="InterPro" id="IPR013766">
    <property type="entry name" value="Thioredoxin_domain"/>
</dbReference>
<keyword evidence="4" id="KW-1185">Reference proteome</keyword>
<dbReference type="EMBL" id="LN890527">
    <property type="protein sequence ID" value="CUS23397.1"/>
    <property type="molecule type" value="Genomic_DNA"/>
</dbReference>
<protein>
    <submittedName>
        <fullName evidence="3">LAQU0S09e03840g1_1</fullName>
    </submittedName>
</protein>
<dbReference type="InterPro" id="IPR036249">
    <property type="entry name" value="Thioredoxin-like_sf"/>
</dbReference>
<sequence length="132" mass="14473">MLKTSVFRSSLALPRSGAFLRPLARAQSTVAQLQTLQQFQQAVARKNLSVIDFYATWCAPCRAVAPHFDKLSEKHPDVAFYRVDVDGAPDIAGFCGVSAMPTFLFARESKTVGKVVGANLRGLNEEIESLQK</sequence>
<dbReference type="InterPro" id="IPR017937">
    <property type="entry name" value="Thioredoxin_CS"/>
</dbReference>
<feature type="domain" description="Thioredoxin" evidence="2">
    <location>
        <begin position="12"/>
        <end position="132"/>
    </location>
</feature>
<reference evidence="4" key="1">
    <citation type="submission" date="2015-10" db="EMBL/GenBank/DDBJ databases">
        <authorList>
            <person name="Devillers H."/>
        </authorList>
    </citation>
    <scope>NUCLEOTIDE SEQUENCE [LARGE SCALE GENOMIC DNA]</scope>
</reference>
<accession>A0A0P1KT58</accession>
<evidence type="ECO:0000259" key="2">
    <source>
        <dbReference type="PROSITE" id="PS51352"/>
    </source>
</evidence>
<proteinExistence type="predicted"/>
<keyword evidence="1" id="KW-1015">Disulfide bond</keyword>
<dbReference type="CDD" id="cd02947">
    <property type="entry name" value="TRX_family"/>
    <property type="match status" value="1"/>
</dbReference>
<evidence type="ECO:0000256" key="1">
    <source>
        <dbReference type="ARBA" id="ARBA00023157"/>
    </source>
</evidence>
<dbReference type="PROSITE" id="PS00194">
    <property type="entry name" value="THIOREDOXIN_1"/>
    <property type="match status" value="1"/>
</dbReference>
<dbReference type="Pfam" id="PF00085">
    <property type="entry name" value="Thioredoxin"/>
    <property type="match status" value="1"/>
</dbReference>
<organism evidence="3 4">
    <name type="scientific">Lachancea quebecensis</name>
    <dbReference type="NCBI Taxonomy" id="1654605"/>
    <lineage>
        <taxon>Eukaryota</taxon>
        <taxon>Fungi</taxon>
        <taxon>Dikarya</taxon>
        <taxon>Ascomycota</taxon>
        <taxon>Saccharomycotina</taxon>
        <taxon>Saccharomycetes</taxon>
        <taxon>Saccharomycetales</taxon>
        <taxon>Saccharomycetaceae</taxon>
        <taxon>Lachancea</taxon>
    </lineage>
</organism>
<dbReference type="PRINTS" id="PR00421">
    <property type="entry name" value="THIOREDOXIN"/>
</dbReference>
<dbReference type="Gene3D" id="3.40.30.10">
    <property type="entry name" value="Glutaredoxin"/>
    <property type="match status" value="1"/>
</dbReference>
<dbReference type="PROSITE" id="PS51352">
    <property type="entry name" value="THIOREDOXIN_2"/>
    <property type="match status" value="1"/>
</dbReference>
<dbReference type="PANTHER" id="PTHR46115">
    <property type="entry name" value="THIOREDOXIN-LIKE PROTEIN 1"/>
    <property type="match status" value="1"/>
</dbReference>
<dbReference type="SUPFAM" id="SSF52833">
    <property type="entry name" value="Thioredoxin-like"/>
    <property type="match status" value="1"/>
</dbReference>
<dbReference type="OrthoDB" id="10263751at2759"/>
<evidence type="ECO:0000313" key="4">
    <source>
        <dbReference type="Proteomes" id="UP000236544"/>
    </source>
</evidence>
<evidence type="ECO:0000313" key="3">
    <source>
        <dbReference type="EMBL" id="CUS23397.1"/>
    </source>
</evidence>
<dbReference type="Proteomes" id="UP000236544">
    <property type="component" value="Unassembled WGS sequence"/>
</dbReference>
<gene>
    <name evidence="3" type="ORF">LAQU0_S09e03840g</name>
</gene>
<dbReference type="AlphaFoldDB" id="A0A0P1KT58"/>